<evidence type="ECO:0000313" key="2">
    <source>
        <dbReference type="EMBL" id="KZT04202.1"/>
    </source>
</evidence>
<evidence type="ECO:0000256" key="1">
    <source>
        <dbReference type="SAM" id="MobiDB-lite"/>
    </source>
</evidence>
<dbReference type="EMBL" id="KV427638">
    <property type="protein sequence ID" value="KZT04202.1"/>
    <property type="molecule type" value="Genomic_DNA"/>
</dbReference>
<gene>
    <name evidence="2" type="ORF">LAESUDRAFT_715735</name>
</gene>
<protein>
    <submittedName>
        <fullName evidence="2">Uncharacterized protein</fullName>
    </submittedName>
</protein>
<accession>A0A165D5S8</accession>
<sequence>MFSLLKRAHAAIKNSIKRLKKVQRAFAEHDHAQEPIGAIFEAITGNTNIHTDDNRDDVSSTCFTVDGFEEHALATDGDDGCTDASAEYESTFHMRFGARVLQPIPEIGADNFPEPVLYLDGWDNAADYEDEHVVAEQGCFGSQIVADEVAQDIDNGEELEMISRVETSSTQSDEPSFPPTPPSLSFNTVPTQQVHIGAAYAARVAKADKMQREREPKVRRLANPLVIAELAEEAGSTEPKTIWHIATELAAAAGATEAETECKLAWPALNDIPDYVDQTMAWDIFLGEIFYKLSPSHELKPGMTLAAMRAFNKRYPESRFTLVETSVAAPKDRERSNVVDGQKRETEVPTGQARGPSSAEGSQRTNASTEEHRKPVGKDSRAVRKERRARDEELEKRWAAEYCSRIYLQAWMHLAGMTLVLREIKKKQRQHAHQERESRLCRGGLV</sequence>
<proteinExistence type="predicted"/>
<feature type="region of interest" description="Disordered" evidence="1">
    <location>
        <begin position="164"/>
        <end position="183"/>
    </location>
</feature>
<dbReference type="Proteomes" id="UP000076871">
    <property type="component" value="Unassembled WGS sequence"/>
</dbReference>
<dbReference type="AlphaFoldDB" id="A0A165D5S8"/>
<evidence type="ECO:0000313" key="3">
    <source>
        <dbReference type="Proteomes" id="UP000076871"/>
    </source>
</evidence>
<feature type="compositionally biased region" description="Basic and acidic residues" evidence="1">
    <location>
        <begin position="369"/>
        <end position="390"/>
    </location>
</feature>
<feature type="region of interest" description="Disordered" evidence="1">
    <location>
        <begin position="331"/>
        <end position="390"/>
    </location>
</feature>
<name>A0A165D5S8_9APHY</name>
<organism evidence="2 3">
    <name type="scientific">Laetiporus sulphureus 93-53</name>
    <dbReference type="NCBI Taxonomy" id="1314785"/>
    <lineage>
        <taxon>Eukaryota</taxon>
        <taxon>Fungi</taxon>
        <taxon>Dikarya</taxon>
        <taxon>Basidiomycota</taxon>
        <taxon>Agaricomycotina</taxon>
        <taxon>Agaricomycetes</taxon>
        <taxon>Polyporales</taxon>
        <taxon>Laetiporus</taxon>
    </lineage>
</organism>
<feature type="compositionally biased region" description="Basic and acidic residues" evidence="1">
    <location>
        <begin position="331"/>
        <end position="347"/>
    </location>
</feature>
<dbReference type="GeneID" id="63824210"/>
<dbReference type="RefSeq" id="XP_040761942.1">
    <property type="nucleotide sequence ID" value="XM_040907181.1"/>
</dbReference>
<feature type="compositionally biased region" description="Polar residues" evidence="1">
    <location>
        <begin position="359"/>
        <end position="368"/>
    </location>
</feature>
<dbReference type="InParanoid" id="A0A165D5S8"/>
<keyword evidence="3" id="KW-1185">Reference proteome</keyword>
<reference evidence="2 3" key="1">
    <citation type="journal article" date="2016" name="Mol. Biol. Evol.">
        <title>Comparative Genomics of Early-Diverging Mushroom-Forming Fungi Provides Insights into the Origins of Lignocellulose Decay Capabilities.</title>
        <authorList>
            <person name="Nagy L.G."/>
            <person name="Riley R."/>
            <person name="Tritt A."/>
            <person name="Adam C."/>
            <person name="Daum C."/>
            <person name="Floudas D."/>
            <person name="Sun H."/>
            <person name="Yadav J.S."/>
            <person name="Pangilinan J."/>
            <person name="Larsson K.H."/>
            <person name="Matsuura K."/>
            <person name="Barry K."/>
            <person name="Labutti K."/>
            <person name="Kuo R."/>
            <person name="Ohm R.A."/>
            <person name="Bhattacharya S.S."/>
            <person name="Shirouzu T."/>
            <person name="Yoshinaga Y."/>
            <person name="Martin F.M."/>
            <person name="Grigoriev I.V."/>
            <person name="Hibbett D.S."/>
        </authorList>
    </citation>
    <scope>NUCLEOTIDE SEQUENCE [LARGE SCALE GENOMIC DNA]</scope>
    <source>
        <strain evidence="2 3">93-53</strain>
    </source>
</reference>